<feature type="transmembrane region" description="Helical" evidence="4">
    <location>
        <begin position="38"/>
        <end position="59"/>
    </location>
</feature>
<evidence type="ECO:0000313" key="5">
    <source>
        <dbReference type="EMBL" id="GHE86201.1"/>
    </source>
</evidence>
<dbReference type="SUPFAM" id="SSF49498">
    <property type="entry name" value="alpha-Amylase inhibitor tendamistat"/>
    <property type="match status" value="1"/>
</dbReference>
<comment type="caution">
    <text evidence="5">The sequence shown here is derived from an EMBL/GenBank/DDBJ whole genome shotgun (WGS) entry which is preliminary data.</text>
</comment>
<accession>A0A919A5G4</accession>
<keyword evidence="4" id="KW-0812">Transmembrane</keyword>
<gene>
    <name evidence="5" type="ORF">GCM10018785_62480</name>
</gene>
<proteinExistence type="predicted"/>
<dbReference type="InterPro" id="IPR000833">
    <property type="entry name" value="A-amylase_inhib"/>
</dbReference>
<dbReference type="RefSeq" id="WP_190139485.1">
    <property type="nucleotide sequence ID" value="NZ_BNBT01000143.1"/>
</dbReference>
<keyword evidence="6" id="KW-1185">Reference proteome</keyword>
<organism evidence="5 6">
    <name type="scientific">Streptomyces longispororuber</name>
    <dbReference type="NCBI Taxonomy" id="68230"/>
    <lineage>
        <taxon>Bacteria</taxon>
        <taxon>Bacillati</taxon>
        <taxon>Actinomycetota</taxon>
        <taxon>Actinomycetes</taxon>
        <taxon>Kitasatosporales</taxon>
        <taxon>Streptomycetaceae</taxon>
        <taxon>Streptomyces</taxon>
    </lineage>
</organism>
<dbReference type="EMBL" id="BNBT01000143">
    <property type="protein sequence ID" value="GHE86201.1"/>
    <property type="molecule type" value="Genomic_DNA"/>
</dbReference>
<keyword evidence="4" id="KW-1133">Transmembrane helix</keyword>
<name>A0A919A5G4_9ACTN</name>
<keyword evidence="4" id="KW-0472">Membrane</keyword>
<feature type="region of interest" description="Disordered" evidence="3">
    <location>
        <begin position="1"/>
        <end position="33"/>
    </location>
</feature>
<dbReference type="InterPro" id="IPR036379">
    <property type="entry name" value="A-amylase_inhib_sf"/>
</dbReference>
<keyword evidence="1" id="KW-0022">Alpha-amylase inhibitor</keyword>
<protein>
    <submittedName>
        <fullName evidence="5">Uncharacterized protein</fullName>
    </submittedName>
</protein>
<evidence type="ECO:0000256" key="4">
    <source>
        <dbReference type="SAM" id="Phobius"/>
    </source>
</evidence>
<evidence type="ECO:0000256" key="1">
    <source>
        <dbReference type="ARBA" id="ARBA00022579"/>
    </source>
</evidence>
<dbReference type="Pfam" id="PF01356">
    <property type="entry name" value="A_amylase_inhib"/>
    <property type="match status" value="1"/>
</dbReference>
<evidence type="ECO:0000313" key="6">
    <source>
        <dbReference type="Proteomes" id="UP000608024"/>
    </source>
</evidence>
<evidence type="ECO:0000256" key="3">
    <source>
        <dbReference type="SAM" id="MobiDB-lite"/>
    </source>
</evidence>
<reference evidence="5" key="1">
    <citation type="journal article" date="2014" name="Int. J. Syst. Evol. Microbiol.">
        <title>Complete genome sequence of Corynebacterium casei LMG S-19264T (=DSM 44701T), isolated from a smear-ripened cheese.</title>
        <authorList>
            <consortium name="US DOE Joint Genome Institute (JGI-PGF)"/>
            <person name="Walter F."/>
            <person name="Albersmeier A."/>
            <person name="Kalinowski J."/>
            <person name="Ruckert C."/>
        </authorList>
    </citation>
    <scope>NUCLEOTIDE SEQUENCE</scope>
    <source>
        <strain evidence="5">JCM 4784</strain>
    </source>
</reference>
<reference evidence="5" key="2">
    <citation type="submission" date="2020-09" db="EMBL/GenBank/DDBJ databases">
        <authorList>
            <person name="Sun Q."/>
            <person name="Ohkuma M."/>
        </authorList>
    </citation>
    <scope>NUCLEOTIDE SEQUENCE</scope>
    <source>
        <strain evidence="5">JCM 4784</strain>
    </source>
</reference>
<dbReference type="Gene3D" id="2.60.40.20">
    <property type="entry name" value="Alpha-amylase inhibitor"/>
    <property type="match status" value="1"/>
</dbReference>
<sequence>MSSTTSIDTRPTGPAAAGDTGWGRRAGSRPRGRTVRRAVVGLAAAALLSGGVALTPAVAAPAPQGGADRAALERAGQAGPLGTAPACVQRSVSGRSATVTNKCGRTVRVKVVVKRGPDSRCHALKNRAWARHSWPLGSYDKTVTC</sequence>
<dbReference type="AlphaFoldDB" id="A0A919A5G4"/>
<keyword evidence="2" id="KW-1015">Disulfide bond</keyword>
<evidence type="ECO:0000256" key="2">
    <source>
        <dbReference type="ARBA" id="ARBA00023157"/>
    </source>
</evidence>
<dbReference type="Proteomes" id="UP000608024">
    <property type="component" value="Unassembled WGS sequence"/>
</dbReference>
<dbReference type="GO" id="GO:0015066">
    <property type="term" value="F:alpha-amylase inhibitor activity"/>
    <property type="evidence" value="ECO:0007669"/>
    <property type="project" value="UniProtKB-KW"/>
</dbReference>